<keyword evidence="1" id="KW-0732">Signal</keyword>
<comment type="caution">
    <text evidence="2">The sequence shown here is derived from an EMBL/GenBank/DDBJ whole genome shotgun (WGS) entry which is preliminary data.</text>
</comment>
<accession>A0ABX0VNG3</accession>
<evidence type="ECO:0000313" key="3">
    <source>
        <dbReference type="Proteomes" id="UP000697927"/>
    </source>
</evidence>
<dbReference type="Gene3D" id="3.40.50.10610">
    <property type="entry name" value="ABC-type transport auxiliary lipoprotein component"/>
    <property type="match status" value="1"/>
</dbReference>
<dbReference type="InterPro" id="IPR008517">
    <property type="entry name" value="GNA1162-like"/>
</dbReference>
<organism evidence="2 3">
    <name type="scientific">Cedecea colo</name>
    <dbReference type="NCBI Taxonomy" id="2552946"/>
    <lineage>
        <taxon>Bacteria</taxon>
        <taxon>Pseudomonadati</taxon>
        <taxon>Pseudomonadota</taxon>
        <taxon>Gammaproteobacteria</taxon>
        <taxon>Enterobacterales</taxon>
        <taxon>Enterobacteriaceae</taxon>
        <taxon>Cedecea</taxon>
    </lineage>
</organism>
<dbReference type="Pfam" id="PF05643">
    <property type="entry name" value="GNA1162-like"/>
    <property type="match status" value="1"/>
</dbReference>
<sequence length="222" mass="23925">MKPLFALLIFAFSLILTGCAKPTPVQSKDYSAFKESKPRSILVLLPKNHSTDVDASHSFLSVVTHPLAEGGYYVFPVAVVEETFKQNGLSNAEDINAVSITRLHQIFGADAVLYLNVKEYGTSYQLINSDTRVSASARLVDLRTGKELWKKSATASSNENDGNYNNGLLAMVVNAAIQQIVNTASNKSYEISGITSARLLNAGSSGGLLYGPRSPEYAKAAM</sequence>
<keyword evidence="3" id="KW-1185">Reference proteome</keyword>
<dbReference type="PROSITE" id="PS51257">
    <property type="entry name" value="PROKAR_LIPOPROTEIN"/>
    <property type="match status" value="1"/>
</dbReference>
<name>A0ABX0VNG3_9ENTR</name>
<dbReference type="RefSeq" id="WP_167612029.1">
    <property type="nucleotide sequence ID" value="NZ_SOYS01000005.1"/>
</dbReference>
<reference evidence="2 3" key="1">
    <citation type="journal article" date="2020" name="Microorganisms">
        <title>Polyphasic Characterisation of Cedecea colo sp. nov., a New Enteric Bacterium Isolated from the Koala Hindgut.</title>
        <authorList>
            <person name="Boath J.M."/>
            <person name="Dakhal S."/>
            <person name="Van T.T.H."/>
            <person name="Moore R.J."/>
            <person name="Dekiwadia C."/>
            <person name="Macreadie I.G."/>
        </authorList>
    </citation>
    <scope>NUCLEOTIDE SEQUENCE [LARGE SCALE GENOMIC DNA]</scope>
    <source>
        <strain evidence="2 3">ZA</strain>
    </source>
</reference>
<evidence type="ECO:0000256" key="1">
    <source>
        <dbReference type="SAM" id="SignalP"/>
    </source>
</evidence>
<evidence type="ECO:0008006" key="4">
    <source>
        <dbReference type="Google" id="ProtNLM"/>
    </source>
</evidence>
<dbReference type="EMBL" id="SOYS01000005">
    <property type="protein sequence ID" value="NIY48368.1"/>
    <property type="molecule type" value="Genomic_DNA"/>
</dbReference>
<protein>
    <recommendedName>
        <fullName evidence="4">Lipoprotein NMB1124/NMB1162</fullName>
    </recommendedName>
</protein>
<dbReference type="Proteomes" id="UP000697927">
    <property type="component" value="Unassembled WGS sequence"/>
</dbReference>
<proteinExistence type="predicted"/>
<feature type="chain" id="PRO_5047268650" description="Lipoprotein NMB1124/NMB1162" evidence="1">
    <location>
        <begin position="21"/>
        <end position="222"/>
    </location>
</feature>
<feature type="signal peptide" evidence="1">
    <location>
        <begin position="1"/>
        <end position="20"/>
    </location>
</feature>
<gene>
    <name evidence="2" type="ORF">E2L00_12815</name>
</gene>
<evidence type="ECO:0000313" key="2">
    <source>
        <dbReference type="EMBL" id="NIY48368.1"/>
    </source>
</evidence>